<keyword evidence="3" id="KW-1005">Bacterial flagellum biogenesis</keyword>
<sequence>MDQHDIVQHAWALTEAIEAAATAGNWTRAAELTQTRSPMLMSLHAEQSAESLAIIRRIQASIEAMMGRAQSAQMMLSTAYRKSMNQAQAAGRYQKAAWL</sequence>
<keyword evidence="7" id="KW-1185">Reference proteome</keyword>
<evidence type="ECO:0000313" key="7">
    <source>
        <dbReference type="Proteomes" id="UP000036959"/>
    </source>
</evidence>
<keyword evidence="2" id="KW-0963">Cytoplasm</keyword>
<proteinExistence type="predicted"/>
<comment type="caution">
    <text evidence="6">The sequence shown here is derived from an EMBL/GenBank/DDBJ whole genome shotgun (WGS) entry which is preliminary data.</text>
</comment>
<evidence type="ECO:0000256" key="1">
    <source>
        <dbReference type="ARBA" id="ARBA00004514"/>
    </source>
</evidence>
<keyword evidence="4" id="KW-0143">Chaperone</keyword>
<reference evidence="7" key="1">
    <citation type="submission" date="2015-06" db="EMBL/GenBank/DDBJ databases">
        <title>Comparative genomics of Burkholderia leaf nodule symbionts.</title>
        <authorList>
            <person name="Carlier A."/>
            <person name="Eberl L."/>
            <person name="Pinto-Carbo M."/>
        </authorList>
    </citation>
    <scope>NUCLEOTIDE SEQUENCE [LARGE SCALE GENOMIC DNA]</scope>
    <source>
        <strain evidence="7">UZHbot4</strain>
    </source>
</reference>
<dbReference type="AlphaFoldDB" id="A0A0L0MC43"/>
<organism evidence="6 7">
    <name type="scientific">Candidatus Burkholderia verschuerenii</name>
    <dbReference type="NCBI Taxonomy" id="242163"/>
    <lineage>
        <taxon>Bacteria</taxon>
        <taxon>Pseudomonadati</taxon>
        <taxon>Pseudomonadota</taxon>
        <taxon>Betaproteobacteria</taxon>
        <taxon>Burkholderiales</taxon>
        <taxon>Burkholderiaceae</taxon>
        <taxon>Burkholderia</taxon>
    </lineage>
</organism>
<evidence type="ECO:0000256" key="3">
    <source>
        <dbReference type="ARBA" id="ARBA00022795"/>
    </source>
</evidence>
<dbReference type="Proteomes" id="UP000036959">
    <property type="component" value="Unassembled WGS sequence"/>
</dbReference>
<name>A0A0L0MC43_9BURK</name>
<dbReference type="InterPro" id="IPR008622">
    <property type="entry name" value="FliT"/>
</dbReference>
<comment type="subcellular location">
    <subcellularLocation>
        <location evidence="1">Cytoplasm</location>
        <location evidence="1">Cytosol</location>
    </subcellularLocation>
</comment>
<dbReference type="PATRIC" id="fig|242163.4.peg.324"/>
<protein>
    <recommendedName>
        <fullName evidence="5">Flagellar protein FliT</fullName>
    </recommendedName>
</protein>
<evidence type="ECO:0000256" key="4">
    <source>
        <dbReference type="ARBA" id="ARBA00023186"/>
    </source>
</evidence>
<gene>
    <name evidence="6" type="ORF">BVER_04856c</name>
</gene>
<dbReference type="RefSeq" id="WP_050454332.1">
    <property type="nucleotide sequence ID" value="NZ_LFJJ01000097.1"/>
</dbReference>
<evidence type="ECO:0000256" key="5">
    <source>
        <dbReference type="ARBA" id="ARBA00093797"/>
    </source>
</evidence>
<evidence type="ECO:0000313" key="6">
    <source>
        <dbReference type="EMBL" id="KND59830.1"/>
    </source>
</evidence>
<dbReference type="EMBL" id="LFJJ01000097">
    <property type="protein sequence ID" value="KND59830.1"/>
    <property type="molecule type" value="Genomic_DNA"/>
</dbReference>
<dbReference type="Pfam" id="PF05400">
    <property type="entry name" value="FliT"/>
    <property type="match status" value="1"/>
</dbReference>
<accession>A0A0L0MC43</accession>
<evidence type="ECO:0000256" key="2">
    <source>
        <dbReference type="ARBA" id="ARBA00022490"/>
    </source>
</evidence>
<dbReference type="OrthoDB" id="9009188at2"/>